<dbReference type="Proteomes" id="UP000220611">
    <property type="component" value="Unassembled WGS sequence"/>
</dbReference>
<dbReference type="eggNOG" id="ENOG5033CX3">
    <property type="taxonomic scope" value="Bacteria"/>
</dbReference>
<evidence type="ECO:0000313" key="2">
    <source>
        <dbReference type="EMBL" id="PEQ24705.1"/>
    </source>
</evidence>
<accession>A7VUP8</accession>
<dbReference type="EMBL" id="NOXF01000004">
    <property type="protein sequence ID" value="PEQ24705.1"/>
    <property type="molecule type" value="Genomic_DNA"/>
</dbReference>
<comment type="caution">
    <text evidence="1">The sequence shown here is derived from an EMBL/GenBank/DDBJ whole genome shotgun (WGS) entry which is preliminary data.</text>
</comment>
<evidence type="ECO:0000313" key="4">
    <source>
        <dbReference type="Proteomes" id="UP000220611"/>
    </source>
</evidence>
<proteinExistence type="predicted"/>
<evidence type="ECO:0000313" key="1">
    <source>
        <dbReference type="EMBL" id="EDO60698.1"/>
    </source>
</evidence>
<dbReference type="HOGENOM" id="CLU_206416_0_0_9"/>
<reference evidence="1 3" key="1">
    <citation type="submission" date="2007-08" db="EMBL/GenBank/DDBJ databases">
        <title>Draft genome sequence of Clostridium leptum (DSM 753).</title>
        <authorList>
            <person name="Sudarsanam P."/>
            <person name="Ley R."/>
            <person name="Guruge J."/>
            <person name="Turnbaugh P.J."/>
            <person name="Mahowald M."/>
            <person name="Liep D."/>
            <person name="Gordon J."/>
        </authorList>
    </citation>
    <scope>NUCLEOTIDE SEQUENCE [LARGE SCALE GENOMIC DNA]</scope>
    <source>
        <strain evidence="1 3">DSM 753</strain>
    </source>
</reference>
<dbReference type="Proteomes" id="UP000003490">
    <property type="component" value="Unassembled WGS sequence"/>
</dbReference>
<dbReference type="AlphaFoldDB" id="A7VUP8"/>
<sequence>MPDGVEYAHYKAAIPKRNRWMVDQADCLISYIIRQYGGAYQTCRYAKKKSIPIINVAKGAPQCLK</sequence>
<dbReference type="SUPFAM" id="SSF102405">
    <property type="entry name" value="MCP/YpsA-like"/>
    <property type="match status" value="1"/>
</dbReference>
<name>A7VUP8_9FIRM</name>
<dbReference type="EMBL" id="ABCB02000019">
    <property type="protein sequence ID" value="EDO60698.1"/>
    <property type="molecule type" value="Genomic_DNA"/>
</dbReference>
<dbReference type="Gene3D" id="3.40.50.450">
    <property type="match status" value="1"/>
</dbReference>
<dbReference type="OrthoDB" id="1970351at2"/>
<evidence type="ECO:0000313" key="3">
    <source>
        <dbReference type="Proteomes" id="UP000003490"/>
    </source>
</evidence>
<reference evidence="2 4" key="3">
    <citation type="submission" date="2017-07" db="EMBL/GenBank/DDBJ databases">
        <title>Prevalence of linear plasmids in Cutibacterium (Propionibacterium) acnes isolates obtained from prostatic tissue.</title>
        <authorList>
            <person name="Davidsson S."/>
            <person name="Carlsson J."/>
            <person name="Molling P."/>
            <person name="Andren O."/>
            <person name="Andersson S.-O."/>
            <person name="Brzuszkiewicz E."/>
            <person name="Poehlein A."/>
            <person name="Al-Zeer M."/>
            <person name="Brinkmann V."/>
            <person name="Scavenius C."/>
            <person name="Nazipi S."/>
            <person name="Soderquist B."/>
            <person name="Bruggemann H."/>
        </authorList>
    </citation>
    <scope>NUCLEOTIDE SEQUENCE [LARGE SCALE GENOMIC DNA]</scope>
    <source>
        <strain evidence="2 4">DSM 753</strain>
    </source>
</reference>
<protein>
    <submittedName>
        <fullName evidence="1">Uncharacterized protein</fullName>
    </submittedName>
</protein>
<keyword evidence="4" id="KW-1185">Reference proteome</keyword>
<organism evidence="1 3">
    <name type="scientific">[Clostridium] leptum DSM 753</name>
    <dbReference type="NCBI Taxonomy" id="428125"/>
    <lineage>
        <taxon>Bacteria</taxon>
        <taxon>Bacillati</taxon>
        <taxon>Bacillota</taxon>
        <taxon>Clostridia</taxon>
        <taxon>Eubacteriales</taxon>
        <taxon>Oscillospiraceae</taxon>
        <taxon>Oscillospiraceae incertae sedis</taxon>
    </lineage>
</organism>
<reference evidence="1 3" key="2">
    <citation type="submission" date="2007-08" db="EMBL/GenBank/DDBJ databases">
        <authorList>
            <person name="Fulton L."/>
            <person name="Clifton S."/>
            <person name="Fulton B."/>
            <person name="Xu J."/>
            <person name="Minx P."/>
            <person name="Pepin K.H."/>
            <person name="Johnson M."/>
            <person name="Thiruvilangam P."/>
            <person name="Bhonagiri V."/>
            <person name="Nash W.E."/>
            <person name="Wang C."/>
            <person name="Mardis E.R."/>
            <person name="Wilson R.K."/>
        </authorList>
    </citation>
    <scope>NUCLEOTIDE SEQUENCE [LARGE SCALE GENOMIC DNA]</scope>
    <source>
        <strain evidence="1 3">DSM 753</strain>
    </source>
</reference>
<gene>
    <name evidence="2" type="ORF">CH238_07000</name>
    <name evidence="1" type="ORF">CLOLEP_02295</name>
</gene>